<dbReference type="AlphaFoldDB" id="A0A087T7D9"/>
<feature type="non-terminal residue" evidence="1">
    <location>
        <position position="65"/>
    </location>
</feature>
<dbReference type="OrthoDB" id="6422294at2759"/>
<protein>
    <submittedName>
        <fullName evidence="1">Uncharacterized protein</fullName>
    </submittedName>
</protein>
<organism evidence="1 2">
    <name type="scientific">Stegodyphus mimosarum</name>
    <name type="common">African social velvet spider</name>
    <dbReference type="NCBI Taxonomy" id="407821"/>
    <lineage>
        <taxon>Eukaryota</taxon>
        <taxon>Metazoa</taxon>
        <taxon>Ecdysozoa</taxon>
        <taxon>Arthropoda</taxon>
        <taxon>Chelicerata</taxon>
        <taxon>Arachnida</taxon>
        <taxon>Araneae</taxon>
        <taxon>Araneomorphae</taxon>
        <taxon>Entelegynae</taxon>
        <taxon>Eresoidea</taxon>
        <taxon>Eresidae</taxon>
        <taxon>Stegodyphus</taxon>
    </lineage>
</organism>
<name>A0A087T7D9_STEMI</name>
<dbReference type="PANTHER" id="PTHR21261">
    <property type="entry name" value="BEAT PROTEIN"/>
    <property type="match status" value="1"/>
</dbReference>
<reference evidence="1 2" key="1">
    <citation type="submission" date="2013-11" db="EMBL/GenBank/DDBJ databases">
        <title>Genome sequencing of Stegodyphus mimosarum.</title>
        <authorList>
            <person name="Bechsgaard J."/>
        </authorList>
    </citation>
    <scope>NUCLEOTIDE SEQUENCE [LARGE SCALE GENOMIC DNA]</scope>
</reference>
<dbReference type="EMBL" id="KK113781">
    <property type="protein sequence ID" value="KFM61028.1"/>
    <property type="molecule type" value="Genomic_DNA"/>
</dbReference>
<accession>A0A087T7D9</accession>
<evidence type="ECO:0000313" key="1">
    <source>
        <dbReference type="EMBL" id="KFM61028.1"/>
    </source>
</evidence>
<dbReference type="Proteomes" id="UP000054359">
    <property type="component" value="Unassembled WGS sequence"/>
</dbReference>
<keyword evidence="2" id="KW-1185">Reference proteome</keyword>
<dbReference type="PANTHER" id="PTHR21261:SF15">
    <property type="entry name" value="BEATEN PATH IIIA, ISOFORM D-RELATED"/>
    <property type="match status" value="1"/>
</dbReference>
<proteinExistence type="predicted"/>
<gene>
    <name evidence="1" type="ORF">X975_01201</name>
</gene>
<evidence type="ECO:0000313" key="2">
    <source>
        <dbReference type="Proteomes" id="UP000054359"/>
    </source>
</evidence>
<sequence length="65" mass="7692">MKWYINDREYPPTSESRYPPMRHPNGLQTTRIGLEFKIDRSYFYKGEIKIVCVSSIPQVYSSTSE</sequence>